<keyword evidence="3" id="KW-1185">Reference proteome</keyword>
<evidence type="ECO:0000313" key="3">
    <source>
        <dbReference type="Proteomes" id="UP001215092"/>
    </source>
</evidence>
<reference evidence="2 3" key="1">
    <citation type="submission" date="2023-01" db="EMBL/GenBank/DDBJ databases">
        <authorList>
            <person name="Edelman T.J."/>
            <person name="Baldwin A.R."/>
            <person name="Chauncey H.A."/>
            <person name="Connelly K.A."/>
            <person name="Daniel I."/>
            <person name="Fitzgerald E.B."/>
            <person name="McKinney B.E."/>
            <person name="Murray D.M."/>
            <person name="Parshall S."/>
            <person name="Stokes L.T."/>
            <person name="Tanaka K.N."/>
            <person name="Vinson E.C."/>
            <person name="Klevikis C."/>
            <person name="Temple L."/>
            <person name="Rinehart C.A."/>
            <person name="Garlena R.A."/>
            <person name="Russell D.A."/>
            <person name="Jacobs-Sera D."/>
            <person name="Hatfull G.F."/>
        </authorList>
    </citation>
    <scope>NUCLEOTIDE SEQUENCE [LARGE SCALE GENOMIC DNA]</scope>
</reference>
<protein>
    <recommendedName>
        <fullName evidence="4">Lipoprotein</fullName>
    </recommendedName>
</protein>
<feature type="compositionally biased region" description="Low complexity" evidence="1">
    <location>
        <begin position="32"/>
        <end position="56"/>
    </location>
</feature>
<gene>
    <name evidence="2" type="primary">55</name>
    <name evidence="2" type="ORF">SEA_BARNSTORMER_55</name>
</gene>
<dbReference type="EMBL" id="OQ190478">
    <property type="protein sequence ID" value="WDS51692.1"/>
    <property type="molecule type" value="Genomic_DNA"/>
</dbReference>
<evidence type="ECO:0008006" key="4">
    <source>
        <dbReference type="Google" id="ProtNLM"/>
    </source>
</evidence>
<feature type="region of interest" description="Disordered" evidence="1">
    <location>
        <begin position="32"/>
        <end position="69"/>
    </location>
</feature>
<name>A0AAE9ZJH6_9CAUD</name>
<sequence length="182" mass="18340">MKRKTLIATVSVVGALTVVGLVGNALGLGGSDEPTATPTSATAPSTAPSAPSAAPVAEEKPEPSPEPSRCLVVADSAKAAISEGLHDGIALDSWAAVRSDDRETVWLVSATGSGGILQPGDVVTFATTYDPTVPDGELGITLTADGFAHQIANWPYGPDTKFGVSFAEDGGSESRACAKDGF</sequence>
<evidence type="ECO:0000313" key="2">
    <source>
        <dbReference type="EMBL" id="WDS51692.1"/>
    </source>
</evidence>
<proteinExistence type="predicted"/>
<dbReference type="Proteomes" id="UP001215092">
    <property type="component" value="Segment"/>
</dbReference>
<evidence type="ECO:0000256" key="1">
    <source>
        <dbReference type="SAM" id="MobiDB-lite"/>
    </source>
</evidence>
<accession>A0AAE9ZJH6</accession>
<organism evidence="2 3">
    <name type="scientific">Microbacterium phage Barnstormer</name>
    <dbReference type="NCBI Taxonomy" id="3028491"/>
    <lineage>
        <taxon>Viruses</taxon>
        <taxon>Duplodnaviria</taxon>
        <taxon>Heunggongvirae</taxon>
        <taxon>Uroviricota</taxon>
        <taxon>Caudoviricetes</taxon>
        <taxon>Casidaviridae</taxon>
        <taxon>Barnstormervirus</taxon>
        <taxon>Barnstormervirus barnstormer</taxon>
    </lineage>
</organism>